<dbReference type="InterPro" id="IPR000835">
    <property type="entry name" value="HTH_MarR-typ"/>
</dbReference>
<dbReference type="SMART" id="SM00347">
    <property type="entry name" value="HTH_MARR"/>
    <property type="match status" value="1"/>
</dbReference>
<organism evidence="5 6">
    <name type="scientific">Allosediminivita pacifica</name>
    <dbReference type="NCBI Taxonomy" id="1267769"/>
    <lineage>
        <taxon>Bacteria</taxon>
        <taxon>Pseudomonadati</taxon>
        <taxon>Pseudomonadota</taxon>
        <taxon>Alphaproteobacteria</taxon>
        <taxon>Rhodobacterales</taxon>
        <taxon>Paracoccaceae</taxon>
        <taxon>Allosediminivita</taxon>
    </lineage>
</organism>
<dbReference type="Proteomes" id="UP000244069">
    <property type="component" value="Unassembled WGS sequence"/>
</dbReference>
<name>A0A2T6B7Q7_9RHOB</name>
<reference evidence="5 6" key="1">
    <citation type="submission" date="2018-04" db="EMBL/GenBank/DDBJ databases">
        <title>Genomic Encyclopedia of Archaeal and Bacterial Type Strains, Phase II (KMG-II): from individual species to whole genera.</title>
        <authorList>
            <person name="Goeker M."/>
        </authorList>
    </citation>
    <scope>NUCLEOTIDE SEQUENCE [LARGE SCALE GENOMIC DNA]</scope>
    <source>
        <strain evidence="5 6">DSM 29329</strain>
    </source>
</reference>
<evidence type="ECO:0000256" key="2">
    <source>
        <dbReference type="ARBA" id="ARBA00023125"/>
    </source>
</evidence>
<dbReference type="InterPro" id="IPR039422">
    <property type="entry name" value="MarR/SlyA-like"/>
</dbReference>
<comment type="caution">
    <text evidence="5">The sequence shown here is derived from an EMBL/GenBank/DDBJ whole genome shotgun (WGS) entry which is preliminary data.</text>
</comment>
<dbReference type="InterPro" id="IPR036388">
    <property type="entry name" value="WH-like_DNA-bd_sf"/>
</dbReference>
<dbReference type="InterPro" id="IPR036390">
    <property type="entry name" value="WH_DNA-bd_sf"/>
</dbReference>
<dbReference type="GO" id="GO:0003700">
    <property type="term" value="F:DNA-binding transcription factor activity"/>
    <property type="evidence" value="ECO:0007669"/>
    <property type="project" value="InterPro"/>
</dbReference>
<keyword evidence="3" id="KW-0804">Transcription</keyword>
<evidence type="ECO:0000313" key="6">
    <source>
        <dbReference type="Proteomes" id="UP000244069"/>
    </source>
</evidence>
<proteinExistence type="predicted"/>
<accession>A0A2T6B7Q7</accession>
<dbReference type="PROSITE" id="PS50995">
    <property type="entry name" value="HTH_MARR_2"/>
    <property type="match status" value="1"/>
</dbReference>
<dbReference type="EMBL" id="QBKN01000002">
    <property type="protein sequence ID" value="PTX52120.1"/>
    <property type="molecule type" value="Genomic_DNA"/>
</dbReference>
<evidence type="ECO:0000256" key="3">
    <source>
        <dbReference type="ARBA" id="ARBA00023163"/>
    </source>
</evidence>
<sequence length="146" mass="16548">MTRAFTSQQKMLDSMQRVVREMRRAFDTEAQATGLTLSRARLLRMLTRMEGGTQAELAAELGIEAPSVKRQIDGLVRDGYVERREIEGDCRKRALFLTERAKQDQVTRFADRVRSQAMEGLSDEELDAARAVLDRIAANVGDMGRR</sequence>
<keyword evidence="6" id="KW-1185">Reference proteome</keyword>
<keyword evidence="1" id="KW-0805">Transcription regulation</keyword>
<gene>
    <name evidence="5" type="ORF">C8N44_102165</name>
</gene>
<dbReference type="SUPFAM" id="SSF46785">
    <property type="entry name" value="Winged helix' DNA-binding domain"/>
    <property type="match status" value="1"/>
</dbReference>
<dbReference type="AlphaFoldDB" id="A0A2T6B7Q7"/>
<dbReference type="GO" id="GO:0003677">
    <property type="term" value="F:DNA binding"/>
    <property type="evidence" value="ECO:0007669"/>
    <property type="project" value="UniProtKB-KW"/>
</dbReference>
<dbReference type="PRINTS" id="PR00598">
    <property type="entry name" value="HTHMARR"/>
</dbReference>
<dbReference type="PANTHER" id="PTHR33164:SF64">
    <property type="entry name" value="TRANSCRIPTIONAL REGULATOR SLYA"/>
    <property type="match status" value="1"/>
</dbReference>
<keyword evidence="2" id="KW-0238">DNA-binding</keyword>
<dbReference type="RefSeq" id="WP_244640946.1">
    <property type="nucleotide sequence ID" value="NZ_BMEZ01000002.1"/>
</dbReference>
<evidence type="ECO:0000256" key="1">
    <source>
        <dbReference type="ARBA" id="ARBA00023015"/>
    </source>
</evidence>
<feature type="domain" description="HTH marR-type" evidence="4">
    <location>
        <begin position="8"/>
        <end position="138"/>
    </location>
</feature>
<dbReference type="Gene3D" id="1.10.10.10">
    <property type="entry name" value="Winged helix-like DNA-binding domain superfamily/Winged helix DNA-binding domain"/>
    <property type="match status" value="1"/>
</dbReference>
<protein>
    <submittedName>
        <fullName evidence="5">MarR family transcriptional regulator for hemolysin</fullName>
    </submittedName>
</protein>
<evidence type="ECO:0000313" key="5">
    <source>
        <dbReference type="EMBL" id="PTX52120.1"/>
    </source>
</evidence>
<evidence type="ECO:0000259" key="4">
    <source>
        <dbReference type="PROSITE" id="PS50995"/>
    </source>
</evidence>
<dbReference type="PANTHER" id="PTHR33164">
    <property type="entry name" value="TRANSCRIPTIONAL REGULATOR, MARR FAMILY"/>
    <property type="match status" value="1"/>
</dbReference>
<dbReference type="GO" id="GO:0006950">
    <property type="term" value="P:response to stress"/>
    <property type="evidence" value="ECO:0007669"/>
    <property type="project" value="TreeGrafter"/>
</dbReference>
<dbReference type="Pfam" id="PF12802">
    <property type="entry name" value="MarR_2"/>
    <property type="match status" value="1"/>
</dbReference>